<name>A0A2Z7BLI6_9LAMI</name>
<proteinExistence type="predicted"/>
<reference evidence="1 2" key="1">
    <citation type="journal article" date="2015" name="Proc. Natl. Acad. Sci. U.S.A.">
        <title>The resurrection genome of Boea hygrometrica: A blueprint for survival of dehydration.</title>
        <authorList>
            <person name="Xiao L."/>
            <person name="Yang G."/>
            <person name="Zhang L."/>
            <person name="Yang X."/>
            <person name="Zhao S."/>
            <person name="Ji Z."/>
            <person name="Zhou Q."/>
            <person name="Hu M."/>
            <person name="Wang Y."/>
            <person name="Chen M."/>
            <person name="Xu Y."/>
            <person name="Jin H."/>
            <person name="Xiao X."/>
            <person name="Hu G."/>
            <person name="Bao F."/>
            <person name="Hu Y."/>
            <person name="Wan P."/>
            <person name="Li L."/>
            <person name="Deng X."/>
            <person name="Kuang T."/>
            <person name="Xiang C."/>
            <person name="Zhu J.K."/>
            <person name="Oliver M.J."/>
            <person name="He Y."/>
        </authorList>
    </citation>
    <scope>NUCLEOTIDE SEQUENCE [LARGE SCALE GENOMIC DNA]</scope>
    <source>
        <strain evidence="2">cv. XS01</strain>
    </source>
</reference>
<gene>
    <name evidence="1" type="ORF">F511_22657</name>
</gene>
<evidence type="ECO:0000313" key="1">
    <source>
        <dbReference type="EMBL" id="KZV35441.1"/>
    </source>
</evidence>
<accession>A0A2Z7BLI6</accession>
<evidence type="ECO:0000313" key="2">
    <source>
        <dbReference type="Proteomes" id="UP000250235"/>
    </source>
</evidence>
<sequence>MHNLYHSAIRSVPDLVFQIPSELSIVSATLNRTDFSRHTDVSVVIWVYGIFRTLSYVV</sequence>
<dbReference type="EMBL" id="KV004583">
    <property type="protein sequence ID" value="KZV35441.1"/>
    <property type="molecule type" value="Genomic_DNA"/>
</dbReference>
<organism evidence="1 2">
    <name type="scientific">Dorcoceras hygrometricum</name>
    <dbReference type="NCBI Taxonomy" id="472368"/>
    <lineage>
        <taxon>Eukaryota</taxon>
        <taxon>Viridiplantae</taxon>
        <taxon>Streptophyta</taxon>
        <taxon>Embryophyta</taxon>
        <taxon>Tracheophyta</taxon>
        <taxon>Spermatophyta</taxon>
        <taxon>Magnoliopsida</taxon>
        <taxon>eudicotyledons</taxon>
        <taxon>Gunneridae</taxon>
        <taxon>Pentapetalae</taxon>
        <taxon>asterids</taxon>
        <taxon>lamiids</taxon>
        <taxon>Lamiales</taxon>
        <taxon>Gesneriaceae</taxon>
        <taxon>Didymocarpoideae</taxon>
        <taxon>Trichosporeae</taxon>
        <taxon>Loxocarpinae</taxon>
        <taxon>Dorcoceras</taxon>
    </lineage>
</organism>
<protein>
    <submittedName>
        <fullName evidence="1">Uncharacterized protein</fullName>
    </submittedName>
</protein>
<dbReference type="Proteomes" id="UP000250235">
    <property type="component" value="Unassembled WGS sequence"/>
</dbReference>
<keyword evidence="2" id="KW-1185">Reference proteome</keyword>
<dbReference type="AlphaFoldDB" id="A0A2Z7BLI6"/>